<dbReference type="EMBL" id="CP011371">
    <property type="protein sequence ID" value="AKJ29357.1"/>
    <property type="molecule type" value="Genomic_DNA"/>
</dbReference>
<evidence type="ECO:0000313" key="6">
    <source>
        <dbReference type="Proteomes" id="UP000035352"/>
    </source>
</evidence>
<dbReference type="InterPro" id="IPR051398">
    <property type="entry name" value="Polysacch_Deacetylase"/>
</dbReference>
<comment type="subcellular location">
    <subcellularLocation>
        <location evidence="1">Secreted</location>
    </subcellularLocation>
</comment>
<dbReference type="Gene3D" id="3.20.20.370">
    <property type="entry name" value="Glycoside hydrolase/deacetylase"/>
    <property type="match status" value="1"/>
</dbReference>
<dbReference type="KEGG" id="pbh:AAW51_2666"/>
<dbReference type="STRING" id="413882.AAW51_2666"/>
<feature type="signal peptide" evidence="3">
    <location>
        <begin position="1"/>
        <end position="26"/>
    </location>
</feature>
<protein>
    <submittedName>
        <fullName evidence="5">Polysaccharide deacetylase family protein</fullName>
    </submittedName>
</protein>
<dbReference type="PANTHER" id="PTHR34216">
    <property type="match status" value="1"/>
</dbReference>
<gene>
    <name evidence="5" type="ORF">AAW51_2666</name>
</gene>
<feature type="chain" id="PRO_5005183575" evidence="3">
    <location>
        <begin position="27"/>
        <end position="338"/>
    </location>
</feature>
<dbReference type="OrthoDB" id="9814639at2"/>
<dbReference type="InterPro" id="IPR011330">
    <property type="entry name" value="Glyco_hydro/deAcase_b/a-brl"/>
</dbReference>
<dbReference type="PANTHER" id="PTHR34216:SF3">
    <property type="entry name" value="POLY-BETA-1,6-N-ACETYL-D-GLUCOSAMINE N-DEACETYLASE"/>
    <property type="match status" value="1"/>
</dbReference>
<keyword evidence="2 3" id="KW-0732">Signal</keyword>
<evidence type="ECO:0000313" key="5">
    <source>
        <dbReference type="EMBL" id="AKJ29357.1"/>
    </source>
</evidence>
<name>A0A0G3BJ13_9BURK</name>
<sequence>MPCALLACRRLARLLLTLTLAGVMVAGCASRPPIAPGQVLARNDRFVLYQPMRGETLRSIAELFLGDAEQHWVIGDFNGITRPSEDLPLAVPLKPVNRAGVHGDHYQTVPILCYHRFGYGGGKMNVSPARFAAQLDWLARHGYHVLRLDELAEYLEGRRAVPRRSVVITVDDGYESFYRYAAPLLRRHGFPVTLFVYTDFVGAGDAVDWSQLRELAASGLVDIQPHSKTHRNLSERGEGESEEAYRQALQMETAGPRELLERRLKVKVRHYAYPYGDANEAVLETLERHKYRLAVTVNPGGNAFFAQPLLLRRSMVQRDDDLEDFKAKLQVTRGFKAP</sequence>
<evidence type="ECO:0000259" key="4">
    <source>
        <dbReference type="PROSITE" id="PS51677"/>
    </source>
</evidence>
<dbReference type="RefSeq" id="WP_053013533.1">
    <property type="nucleotide sequence ID" value="NZ_CP011371.1"/>
</dbReference>
<dbReference type="InterPro" id="IPR002509">
    <property type="entry name" value="NODB_dom"/>
</dbReference>
<organism evidence="5 6">
    <name type="scientific">Caldimonas brevitalea</name>
    <dbReference type="NCBI Taxonomy" id="413882"/>
    <lineage>
        <taxon>Bacteria</taxon>
        <taxon>Pseudomonadati</taxon>
        <taxon>Pseudomonadota</taxon>
        <taxon>Betaproteobacteria</taxon>
        <taxon>Burkholderiales</taxon>
        <taxon>Sphaerotilaceae</taxon>
        <taxon>Caldimonas</taxon>
    </lineage>
</organism>
<dbReference type="GO" id="GO:0016810">
    <property type="term" value="F:hydrolase activity, acting on carbon-nitrogen (but not peptide) bonds"/>
    <property type="evidence" value="ECO:0007669"/>
    <property type="project" value="InterPro"/>
</dbReference>
<feature type="domain" description="NodB homology" evidence="4">
    <location>
        <begin position="164"/>
        <end position="338"/>
    </location>
</feature>
<dbReference type="GO" id="GO:0005975">
    <property type="term" value="P:carbohydrate metabolic process"/>
    <property type="evidence" value="ECO:0007669"/>
    <property type="project" value="InterPro"/>
</dbReference>
<dbReference type="GO" id="GO:0005576">
    <property type="term" value="C:extracellular region"/>
    <property type="evidence" value="ECO:0007669"/>
    <property type="project" value="UniProtKB-SubCell"/>
</dbReference>
<dbReference type="Proteomes" id="UP000035352">
    <property type="component" value="Chromosome"/>
</dbReference>
<dbReference type="Pfam" id="PF01522">
    <property type="entry name" value="Polysacc_deac_1"/>
    <property type="match status" value="1"/>
</dbReference>
<accession>A0A0G3BJ13</accession>
<dbReference type="SUPFAM" id="SSF88713">
    <property type="entry name" value="Glycoside hydrolase/deacetylase"/>
    <property type="match status" value="1"/>
</dbReference>
<evidence type="ECO:0000256" key="1">
    <source>
        <dbReference type="ARBA" id="ARBA00004613"/>
    </source>
</evidence>
<dbReference type="CDD" id="cd10918">
    <property type="entry name" value="CE4_NodB_like_5s_6s"/>
    <property type="match status" value="1"/>
</dbReference>
<dbReference type="PROSITE" id="PS51677">
    <property type="entry name" value="NODB"/>
    <property type="match status" value="1"/>
</dbReference>
<evidence type="ECO:0000256" key="3">
    <source>
        <dbReference type="SAM" id="SignalP"/>
    </source>
</evidence>
<proteinExistence type="predicted"/>
<keyword evidence="6" id="KW-1185">Reference proteome</keyword>
<reference evidence="5 6" key="1">
    <citation type="submission" date="2015-05" db="EMBL/GenBank/DDBJ databases">
        <authorList>
            <person name="Tang B."/>
            <person name="Yu Y."/>
        </authorList>
    </citation>
    <scope>NUCLEOTIDE SEQUENCE [LARGE SCALE GENOMIC DNA]</scope>
    <source>
        <strain evidence="5 6">DSM 7029</strain>
    </source>
</reference>
<evidence type="ECO:0000256" key="2">
    <source>
        <dbReference type="ARBA" id="ARBA00022729"/>
    </source>
</evidence>
<dbReference type="AlphaFoldDB" id="A0A0G3BJ13"/>